<evidence type="ECO:0000313" key="2">
    <source>
        <dbReference type="EMBL" id="EYC42335.1"/>
    </source>
</evidence>
<protein>
    <recommendedName>
        <fullName evidence="4">7TM GPCR serpentine receptor class x (Srx) domain-containing protein</fullName>
    </recommendedName>
</protein>
<sequence>MPATEILAECIIDNKYDPRVLGFGCVFFASLCVIIGNTFYLVNLFKGWKANKKSNQSAPGCDIFNENIIGFLALAKI</sequence>
<gene>
    <name evidence="2" type="primary">Acey_s0535.g3093</name>
    <name evidence="2" type="ORF">Y032_0535g3093</name>
</gene>
<keyword evidence="1" id="KW-0812">Transmembrane</keyword>
<keyword evidence="3" id="KW-1185">Reference proteome</keyword>
<dbReference type="AlphaFoldDB" id="A0A016WRP9"/>
<comment type="caution">
    <text evidence="2">The sequence shown here is derived from an EMBL/GenBank/DDBJ whole genome shotgun (WGS) entry which is preliminary data.</text>
</comment>
<dbReference type="EMBL" id="JARK01000135">
    <property type="protein sequence ID" value="EYC42335.1"/>
    <property type="molecule type" value="Genomic_DNA"/>
</dbReference>
<dbReference type="Proteomes" id="UP000024635">
    <property type="component" value="Unassembled WGS sequence"/>
</dbReference>
<evidence type="ECO:0000313" key="3">
    <source>
        <dbReference type="Proteomes" id="UP000024635"/>
    </source>
</evidence>
<name>A0A016WRP9_9BILA</name>
<keyword evidence="1" id="KW-1133">Transmembrane helix</keyword>
<reference evidence="3" key="1">
    <citation type="journal article" date="2015" name="Nat. Genet.">
        <title>The genome and transcriptome of the zoonotic hookworm Ancylostoma ceylanicum identify infection-specific gene families.</title>
        <authorList>
            <person name="Schwarz E.M."/>
            <person name="Hu Y."/>
            <person name="Antoshechkin I."/>
            <person name="Miller M.M."/>
            <person name="Sternberg P.W."/>
            <person name="Aroian R.V."/>
        </authorList>
    </citation>
    <scope>NUCLEOTIDE SEQUENCE</scope>
    <source>
        <strain evidence="3">HY135</strain>
    </source>
</reference>
<feature type="transmembrane region" description="Helical" evidence="1">
    <location>
        <begin position="20"/>
        <end position="45"/>
    </location>
</feature>
<keyword evidence="1" id="KW-0472">Membrane</keyword>
<accession>A0A016WRP9</accession>
<evidence type="ECO:0008006" key="4">
    <source>
        <dbReference type="Google" id="ProtNLM"/>
    </source>
</evidence>
<proteinExistence type="predicted"/>
<evidence type="ECO:0000256" key="1">
    <source>
        <dbReference type="SAM" id="Phobius"/>
    </source>
</evidence>
<organism evidence="2 3">
    <name type="scientific">Ancylostoma ceylanicum</name>
    <dbReference type="NCBI Taxonomy" id="53326"/>
    <lineage>
        <taxon>Eukaryota</taxon>
        <taxon>Metazoa</taxon>
        <taxon>Ecdysozoa</taxon>
        <taxon>Nematoda</taxon>
        <taxon>Chromadorea</taxon>
        <taxon>Rhabditida</taxon>
        <taxon>Rhabditina</taxon>
        <taxon>Rhabditomorpha</taxon>
        <taxon>Strongyloidea</taxon>
        <taxon>Ancylostomatidae</taxon>
        <taxon>Ancylostomatinae</taxon>
        <taxon>Ancylostoma</taxon>
    </lineage>
</organism>